<feature type="transmembrane region" description="Helical" evidence="1">
    <location>
        <begin position="57"/>
        <end position="79"/>
    </location>
</feature>
<comment type="caution">
    <text evidence="2">The sequence shown here is derived from an EMBL/GenBank/DDBJ whole genome shotgun (WGS) entry which is preliminary data.</text>
</comment>
<accession>A0AA37S8L1</accession>
<keyword evidence="1" id="KW-0812">Transmembrane</keyword>
<dbReference type="EMBL" id="BSNM01000003">
    <property type="protein sequence ID" value="GLQ30458.1"/>
    <property type="molecule type" value="Genomic_DNA"/>
</dbReference>
<protein>
    <submittedName>
        <fullName evidence="2">Uncharacterized protein</fullName>
    </submittedName>
</protein>
<feature type="transmembrane region" description="Helical" evidence="1">
    <location>
        <begin position="31"/>
        <end position="51"/>
    </location>
</feature>
<dbReference type="AlphaFoldDB" id="A0AA37S8L1"/>
<evidence type="ECO:0000256" key="1">
    <source>
        <dbReference type="SAM" id="Phobius"/>
    </source>
</evidence>
<name>A0AA37S8L1_9GAMM</name>
<dbReference type="RefSeq" id="WP_284379341.1">
    <property type="nucleotide sequence ID" value="NZ_BSNM01000003.1"/>
</dbReference>
<sequence>MKDKNGLIVTKDQNKLLWLIDFIKFSSNSKVWCVSLIFMVLSFLLACFVGNSNIFAASGGVVTILGLLIFIGITTPVELEEIQEVINSRTSSPQVREDNGAEVIAHIAKTVEDVLYARGRQVLGFSITLVGTLVWAYGWLIEYLPWFETINIYMTGGCQGAKT</sequence>
<reference evidence="2" key="2">
    <citation type="submission" date="2023-01" db="EMBL/GenBank/DDBJ databases">
        <title>Draft genome sequence of Litoribrevibacter albus strain NBRC 110071.</title>
        <authorList>
            <person name="Sun Q."/>
            <person name="Mori K."/>
        </authorList>
    </citation>
    <scope>NUCLEOTIDE SEQUENCE</scope>
    <source>
        <strain evidence="2">NBRC 110071</strain>
    </source>
</reference>
<organism evidence="2 3">
    <name type="scientific">Litoribrevibacter albus</name>
    <dbReference type="NCBI Taxonomy" id="1473156"/>
    <lineage>
        <taxon>Bacteria</taxon>
        <taxon>Pseudomonadati</taxon>
        <taxon>Pseudomonadota</taxon>
        <taxon>Gammaproteobacteria</taxon>
        <taxon>Oceanospirillales</taxon>
        <taxon>Oceanospirillaceae</taxon>
        <taxon>Litoribrevibacter</taxon>
    </lineage>
</organism>
<feature type="transmembrane region" description="Helical" evidence="1">
    <location>
        <begin position="122"/>
        <end position="141"/>
    </location>
</feature>
<dbReference type="Proteomes" id="UP001161389">
    <property type="component" value="Unassembled WGS sequence"/>
</dbReference>
<evidence type="ECO:0000313" key="2">
    <source>
        <dbReference type="EMBL" id="GLQ30458.1"/>
    </source>
</evidence>
<keyword evidence="1" id="KW-0472">Membrane</keyword>
<reference evidence="2" key="1">
    <citation type="journal article" date="2014" name="Int. J. Syst. Evol. Microbiol.">
        <title>Complete genome sequence of Corynebacterium casei LMG S-19264T (=DSM 44701T), isolated from a smear-ripened cheese.</title>
        <authorList>
            <consortium name="US DOE Joint Genome Institute (JGI-PGF)"/>
            <person name="Walter F."/>
            <person name="Albersmeier A."/>
            <person name="Kalinowski J."/>
            <person name="Ruckert C."/>
        </authorList>
    </citation>
    <scope>NUCLEOTIDE SEQUENCE</scope>
    <source>
        <strain evidence="2">NBRC 110071</strain>
    </source>
</reference>
<keyword evidence="1" id="KW-1133">Transmembrane helix</keyword>
<keyword evidence="3" id="KW-1185">Reference proteome</keyword>
<proteinExistence type="predicted"/>
<gene>
    <name evidence="2" type="ORF">GCM10007876_09360</name>
</gene>
<evidence type="ECO:0000313" key="3">
    <source>
        <dbReference type="Proteomes" id="UP001161389"/>
    </source>
</evidence>